<keyword evidence="6" id="KW-0256">Endoplasmic reticulum</keyword>
<evidence type="ECO:0000256" key="1">
    <source>
        <dbReference type="ARBA" id="ARBA00004586"/>
    </source>
</evidence>
<evidence type="ECO:0000256" key="4">
    <source>
        <dbReference type="ARBA" id="ARBA00022692"/>
    </source>
</evidence>
<proteinExistence type="predicted"/>
<evidence type="ECO:0000256" key="8">
    <source>
        <dbReference type="ARBA" id="ARBA00023034"/>
    </source>
</evidence>
<evidence type="ECO:0000256" key="7">
    <source>
        <dbReference type="ARBA" id="ARBA00022989"/>
    </source>
</evidence>
<dbReference type="AlphaFoldDB" id="A0A1G4MFM3"/>
<dbReference type="InterPro" id="IPR000731">
    <property type="entry name" value="SSD"/>
</dbReference>
<sequence length="1217" mass="137334">MIRWALQRVVREQNHCKMTKWATRYPTMSIVLPALLFFILSYPFLSGNSSGTHSSNLYMSKIDFELLPSDTPTDLSLIQILIKLDDGGDVLKKGTLLESLAFQNRLLENLTGSTNIASIQSPFEIWNNSLPTLQMDDSPLKSINLQLRHLPKYLLRRVMKVNGYVTSAEGLTISLLVKDQDRGGFQMILDNNIATMNSISNITNFHILPSLVEPANISEKEVLKFTLMHLTWWDVSLFIVAYLLMFACFFWNFASIPTVKSKVGISIAAVFEILLSLGSSLTLTNLVFKTSSEIVPGFLMYLPVLIISFGGIRQLLEHTAGSSVADLNSSSDTQETNRVEDYAEPKQRSFIFASAECNVSFFYTTILSVLIVAFVIPFNRKVSFFIACSLSVNWILQTFYFTAIISLDYRRLSSNDVLFMTDNDRKYKVSLDDKVASKDVSRVLISENLERITNVIAAYSPLLILTYFLYLTQRFYPVRSSSSLIHKVFHGKFNSLSYFAKGQSSILADQKSIASLIMNIYGSGSYFLNLAPYDQIHVVKQNYPCSSNLISDTRDLFYSSIVSSYKFDFYYFFEFVVLIILLVASALLLLQLLLQNVDNEDNRAQNGVRKSQHRDNYNQEGPVTSSKEDDTAAFHIKELSAGGHTLDIIKISTSQSPFILSVGLDRKVLVWSPLSKPVPPPTEIPLARKYWPIAEVVISNDGNYTAFFSQSGKVTCWSRKRMEFIWSHVLDNVNNVPVECFFRKRTVPAFMKRRTENVGSELNRKLNGSLDRPLSRSRRDSNVSIASIRSTTSISTVKNGPVDALYENTTLATSGEDDLLEFVFVTSDGRMNIVNSRGELNNSKLTTSEHRLISCKRLITPRVNDRLVIFDQVGDIYISTVVNNKWRSRKLIVQRNRFNKGKMLMTPAALSRGVFENTDEIGTNVENTILPGEVSLSLIPFVGMILLAKGTEAELIDAQTGTSIKKFELGEYKSGSLKVFHDQPTHCRFCGSASVASFSIAYTAKLNSTLVMHSFQLESRTKTSICLRVERDPREIRCLGFEAVVEKKYYLPNVDGWNFTENNMIIGIRRKDDRIESKAGSSSMMRSSSEESGATLSKLQSRVKSKRMNTSRSVDYNIHNIWEGWTMTTDGRISFHKIPTGVNGLLVNKIGPLEKFGAKSIVVTFGNIMKMFYLGHEELILSPDDVSSNEVDTGLKFINRRRDRLTNKKISTNYNKF</sequence>
<reference evidence="15" key="1">
    <citation type="submission" date="2016-03" db="EMBL/GenBank/DDBJ databases">
        <authorList>
            <person name="Devillers H."/>
        </authorList>
    </citation>
    <scope>NUCLEOTIDE SEQUENCE [LARGE SCALE GENOMIC DNA]</scope>
</reference>
<dbReference type="EMBL" id="LT598490">
    <property type="protein sequence ID" value="SCW02608.1"/>
    <property type="molecule type" value="Genomic_DNA"/>
</dbReference>
<organism evidence="14 15">
    <name type="scientific">Lachancea fermentati</name>
    <name type="common">Zygosaccharomyces fermentati</name>
    <dbReference type="NCBI Taxonomy" id="4955"/>
    <lineage>
        <taxon>Eukaryota</taxon>
        <taxon>Fungi</taxon>
        <taxon>Dikarya</taxon>
        <taxon>Ascomycota</taxon>
        <taxon>Saccharomycotina</taxon>
        <taxon>Saccharomycetes</taxon>
        <taxon>Saccharomycetales</taxon>
        <taxon>Saccharomycetaceae</taxon>
        <taxon>Lachancea</taxon>
    </lineage>
</organism>
<evidence type="ECO:0000256" key="11">
    <source>
        <dbReference type="SAM" id="MobiDB-lite"/>
    </source>
</evidence>
<dbReference type="InterPro" id="IPR053958">
    <property type="entry name" value="HMGCR/SNAP/NPC1-like_SSD"/>
</dbReference>
<feature type="domain" description="SSD" evidence="13">
    <location>
        <begin position="234"/>
        <end position="407"/>
    </location>
</feature>
<keyword evidence="10" id="KW-0325">Glycoprotein</keyword>
<evidence type="ECO:0000256" key="9">
    <source>
        <dbReference type="ARBA" id="ARBA00023136"/>
    </source>
</evidence>
<keyword evidence="9 12" id="KW-0472">Membrane</keyword>
<dbReference type="GO" id="GO:0032934">
    <property type="term" value="F:sterol binding"/>
    <property type="evidence" value="ECO:0007669"/>
    <property type="project" value="InterPro"/>
</dbReference>
<keyword evidence="3" id="KW-0853">WD repeat</keyword>
<dbReference type="InterPro" id="IPR036322">
    <property type="entry name" value="WD40_repeat_dom_sf"/>
</dbReference>
<evidence type="ECO:0000259" key="13">
    <source>
        <dbReference type="PROSITE" id="PS50156"/>
    </source>
</evidence>
<keyword evidence="8" id="KW-0333">Golgi apparatus</keyword>
<feature type="region of interest" description="Disordered" evidence="11">
    <location>
        <begin position="603"/>
        <end position="628"/>
    </location>
</feature>
<dbReference type="GO" id="GO:0000139">
    <property type="term" value="C:Golgi membrane"/>
    <property type="evidence" value="ECO:0007669"/>
    <property type="project" value="UniProtKB-SubCell"/>
</dbReference>
<feature type="transmembrane region" description="Helical" evidence="12">
    <location>
        <begin position="294"/>
        <end position="312"/>
    </location>
</feature>
<evidence type="ECO:0000313" key="15">
    <source>
        <dbReference type="Proteomes" id="UP000190831"/>
    </source>
</evidence>
<dbReference type="GO" id="GO:0005789">
    <property type="term" value="C:endoplasmic reticulum membrane"/>
    <property type="evidence" value="ECO:0007669"/>
    <property type="project" value="UniProtKB-SubCell"/>
</dbReference>
<dbReference type="PANTHER" id="PTHR46378:SF1">
    <property type="entry name" value="STEROL REGULATORY ELEMENT-BINDING PROTEIN CLEAVAGE-ACTIVATING PROTEIN"/>
    <property type="match status" value="1"/>
</dbReference>
<keyword evidence="4 12" id="KW-0812">Transmembrane</keyword>
<evidence type="ECO:0000313" key="14">
    <source>
        <dbReference type="EMBL" id="SCW02608.1"/>
    </source>
</evidence>
<feature type="transmembrane region" description="Helical" evidence="12">
    <location>
        <begin position="569"/>
        <end position="594"/>
    </location>
</feature>
<dbReference type="PROSITE" id="PS50156">
    <property type="entry name" value="SSD"/>
    <property type="match status" value="1"/>
</dbReference>
<gene>
    <name evidence="14" type="ORF">LAFE_0F10352G</name>
</gene>
<feature type="transmembrane region" description="Helical" evidence="12">
    <location>
        <begin position="21"/>
        <end position="45"/>
    </location>
</feature>
<dbReference type="SUPFAM" id="SSF50978">
    <property type="entry name" value="WD40 repeat-like"/>
    <property type="match status" value="1"/>
</dbReference>
<evidence type="ECO:0000256" key="6">
    <source>
        <dbReference type="ARBA" id="ARBA00022824"/>
    </source>
</evidence>
<evidence type="ECO:0000256" key="10">
    <source>
        <dbReference type="ARBA" id="ARBA00023180"/>
    </source>
</evidence>
<feature type="transmembrane region" description="Helical" evidence="12">
    <location>
        <begin position="452"/>
        <end position="470"/>
    </location>
</feature>
<evidence type="ECO:0000256" key="2">
    <source>
        <dbReference type="ARBA" id="ARBA00004653"/>
    </source>
</evidence>
<keyword evidence="15" id="KW-1185">Reference proteome</keyword>
<accession>A0A1G4MFM3</accession>
<evidence type="ECO:0000256" key="12">
    <source>
        <dbReference type="SAM" id="Phobius"/>
    </source>
</evidence>
<dbReference type="Pfam" id="PF12349">
    <property type="entry name" value="Sterol-sensing"/>
    <property type="match status" value="1"/>
</dbReference>
<dbReference type="STRING" id="4955.A0A1G4MFM3"/>
<name>A0A1G4MFM3_LACFM</name>
<feature type="transmembrane region" description="Helical" evidence="12">
    <location>
        <begin position="230"/>
        <end position="251"/>
    </location>
</feature>
<feature type="transmembrane region" description="Helical" evidence="12">
    <location>
        <begin position="357"/>
        <end position="378"/>
    </location>
</feature>
<feature type="compositionally biased region" description="Low complexity" evidence="11">
    <location>
        <begin position="1078"/>
        <end position="1094"/>
    </location>
</feature>
<dbReference type="GO" id="GO:0032933">
    <property type="term" value="P:SREBP signaling pathway"/>
    <property type="evidence" value="ECO:0007669"/>
    <property type="project" value="InterPro"/>
</dbReference>
<dbReference type="Proteomes" id="UP000190831">
    <property type="component" value="Chromosome F"/>
</dbReference>
<keyword evidence="7 12" id="KW-1133">Transmembrane helix</keyword>
<dbReference type="GO" id="GO:0032936">
    <property type="term" value="C:SREBP-SCAP complex"/>
    <property type="evidence" value="ECO:0007669"/>
    <property type="project" value="TreeGrafter"/>
</dbReference>
<dbReference type="OrthoDB" id="1914839at2759"/>
<evidence type="ECO:0000256" key="5">
    <source>
        <dbReference type="ARBA" id="ARBA00022737"/>
    </source>
</evidence>
<keyword evidence="5" id="KW-0677">Repeat</keyword>
<dbReference type="PANTHER" id="PTHR46378">
    <property type="entry name" value="STEROL REGULATORY ELEMENT-BINDING PROTEIN CLEAVAGE-ACTIVATING PROTEIN"/>
    <property type="match status" value="1"/>
</dbReference>
<dbReference type="GO" id="GO:0045540">
    <property type="term" value="P:regulation of cholesterol biosynthetic process"/>
    <property type="evidence" value="ECO:0007669"/>
    <property type="project" value="TreeGrafter"/>
</dbReference>
<feature type="transmembrane region" description="Helical" evidence="12">
    <location>
        <begin position="384"/>
        <end position="405"/>
    </location>
</feature>
<dbReference type="InterPro" id="IPR030225">
    <property type="entry name" value="SCAP"/>
</dbReference>
<feature type="region of interest" description="Disordered" evidence="11">
    <location>
        <begin position="1076"/>
        <end position="1106"/>
    </location>
</feature>
<protein>
    <submittedName>
        <fullName evidence="14">LAFE_0F10352g1_1</fullName>
    </submittedName>
</protein>
<evidence type="ECO:0000256" key="3">
    <source>
        <dbReference type="ARBA" id="ARBA00022574"/>
    </source>
</evidence>
<comment type="subcellular location">
    <subcellularLocation>
        <location evidence="1">Endoplasmic reticulum membrane</location>
    </subcellularLocation>
    <subcellularLocation>
        <location evidence="2">Golgi apparatus membrane</location>
        <topology evidence="2">Multi-pass membrane protein</topology>
    </subcellularLocation>
</comment>
<dbReference type="OMA" id="EFQFRPM"/>